<name>H8GR42_METAL</name>
<feature type="region of interest" description="Disordered" evidence="1">
    <location>
        <begin position="1"/>
        <end position="23"/>
    </location>
</feature>
<keyword evidence="3" id="KW-1185">Reference proteome</keyword>
<dbReference type="EMBL" id="CM001475">
    <property type="protein sequence ID" value="EIC29869.1"/>
    <property type="molecule type" value="Genomic_DNA"/>
</dbReference>
<dbReference type="AlphaFoldDB" id="H8GR42"/>
<dbReference type="STRING" id="686340.Metal_2114"/>
<accession>H8GR42</accession>
<evidence type="ECO:0000256" key="1">
    <source>
        <dbReference type="SAM" id="MobiDB-lite"/>
    </source>
</evidence>
<evidence type="ECO:0000313" key="2">
    <source>
        <dbReference type="EMBL" id="EIC29869.1"/>
    </source>
</evidence>
<gene>
    <name evidence="2" type="ORF">Metal_2114</name>
</gene>
<proteinExistence type="predicted"/>
<sequence>MGNDPKVTKKERRRAENRKKRAGANARLARAATLSMKVENSGHICKKDLSFFKATFFNAKPLPYPRLNPLHKLLLCQFIMHARQDNMQPTPFVFRLPLHLHGMDATALNKKLYRKLSDTLNRKPLLWTTREHENSLDKTITHINGEILLYPGELETVKHAFKEIFGVAAKGVKHAIRSPLTDRNKLIQQFGEFYTIYNWPGYATKQDWQRDMYRRRRKIARQDYRPEVGKYHYISQELNKMASGIYCELKTFNSE</sequence>
<feature type="compositionally biased region" description="Basic residues" evidence="1">
    <location>
        <begin position="9"/>
        <end position="22"/>
    </location>
</feature>
<dbReference type="eggNOG" id="ENOG5031X4C">
    <property type="taxonomic scope" value="Bacteria"/>
</dbReference>
<dbReference type="Proteomes" id="UP000005090">
    <property type="component" value="Chromosome"/>
</dbReference>
<dbReference type="HOGENOM" id="CLU_1000439_0_0_6"/>
<dbReference type="RefSeq" id="WP_005372076.1">
    <property type="nucleotide sequence ID" value="NZ_CM001475.1"/>
</dbReference>
<protein>
    <submittedName>
        <fullName evidence="2">Uncharacterized protein</fullName>
    </submittedName>
</protein>
<organism evidence="2 3">
    <name type="scientific">Methylomicrobium album BG8</name>
    <dbReference type="NCBI Taxonomy" id="686340"/>
    <lineage>
        <taxon>Bacteria</taxon>
        <taxon>Pseudomonadati</taxon>
        <taxon>Pseudomonadota</taxon>
        <taxon>Gammaproteobacteria</taxon>
        <taxon>Methylococcales</taxon>
        <taxon>Methylococcaceae</taxon>
        <taxon>Methylomicrobium</taxon>
    </lineage>
</organism>
<reference evidence="2 3" key="1">
    <citation type="journal article" date="2013" name="Genome Announc.">
        <title>Genome Sequence of the Obligate Gammaproteobacterial Methanotroph Methylomicrobium album Strain BG8.</title>
        <authorList>
            <person name="Kits K.D."/>
            <person name="Kalyuzhnaya M.G."/>
            <person name="Klotz M.G."/>
            <person name="Jetten M.S."/>
            <person name="Op den Camp H.J."/>
            <person name="Vuilleumier S."/>
            <person name="Bringel F."/>
            <person name="Dispirito A.A."/>
            <person name="Murrell J.C."/>
            <person name="Bruce D."/>
            <person name="Cheng J.F."/>
            <person name="Copeland A."/>
            <person name="Goodwin L."/>
            <person name="Hauser L."/>
            <person name="Lajus A."/>
            <person name="Land M.L."/>
            <person name="Lapidus A."/>
            <person name="Lucas S."/>
            <person name="Medigue C."/>
            <person name="Pitluck S."/>
            <person name="Woyke T."/>
            <person name="Zeytun A."/>
            <person name="Stein L.Y."/>
        </authorList>
    </citation>
    <scope>NUCLEOTIDE SEQUENCE [LARGE SCALE GENOMIC DNA]</scope>
    <source>
        <strain evidence="2 3">BG8</strain>
    </source>
</reference>
<evidence type="ECO:0000313" key="3">
    <source>
        <dbReference type="Proteomes" id="UP000005090"/>
    </source>
</evidence>